<comment type="subcellular location">
    <subcellularLocation>
        <location evidence="1 8">Cell outer membrane</location>
        <topology evidence="1 8">Multi-pass membrane protein</topology>
    </subcellularLocation>
</comment>
<keyword evidence="5 9" id="KW-0798">TonB box</keyword>
<dbReference type="CDD" id="cd01347">
    <property type="entry name" value="ligand_gated_channel"/>
    <property type="match status" value="1"/>
</dbReference>
<evidence type="ECO:0000256" key="5">
    <source>
        <dbReference type="ARBA" id="ARBA00023077"/>
    </source>
</evidence>
<evidence type="ECO:0000256" key="8">
    <source>
        <dbReference type="PROSITE-ProRule" id="PRU01360"/>
    </source>
</evidence>
<keyword evidence="7 8" id="KW-0998">Cell outer membrane</keyword>
<feature type="chain" id="PRO_5021729855" evidence="10">
    <location>
        <begin position="29"/>
        <end position="931"/>
    </location>
</feature>
<dbReference type="GO" id="GO:0009279">
    <property type="term" value="C:cell outer membrane"/>
    <property type="evidence" value="ECO:0007669"/>
    <property type="project" value="UniProtKB-SubCell"/>
</dbReference>
<comment type="similarity">
    <text evidence="8 9">Belongs to the TonB-dependent receptor family.</text>
</comment>
<dbReference type="Gene3D" id="2.170.130.10">
    <property type="entry name" value="TonB-dependent receptor, plug domain"/>
    <property type="match status" value="1"/>
</dbReference>
<evidence type="ECO:0000256" key="10">
    <source>
        <dbReference type="SAM" id="SignalP"/>
    </source>
</evidence>
<dbReference type="EMBL" id="VITR01000017">
    <property type="protein sequence ID" value="TWB36513.1"/>
    <property type="molecule type" value="Genomic_DNA"/>
</dbReference>
<dbReference type="RefSeq" id="WP_211102277.1">
    <property type="nucleotide sequence ID" value="NZ_VITR01000017.1"/>
</dbReference>
<dbReference type="Proteomes" id="UP000315751">
    <property type="component" value="Unassembled WGS sequence"/>
</dbReference>
<evidence type="ECO:0000256" key="1">
    <source>
        <dbReference type="ARBA" id="ARBA00004571"/>
    </source>
</evidence>
<feature type="domain" description="TonB-dependent receptor plug" evidence="12">
    <location>
        <begin position="70"/>
        <end position="180"/>
    </location>
</feature>
<keyword evidence="6 8" id="KW-0472">Membrane</keyword>
<keyword evidence="14" id="KW-1185">Reference proteome</keyword>
<evidence type="ECO:0000256" key="9">
    <source>
        <dbReference type="RuleBase" id="RU003357"/>
    </source>
</evidence>
<evidence type="ECO:0000259" key="11">
    <source>
        <dbReference type="Pfam" id="PF00593"/>
    </source>
</evidence>
<proteinExistence type="inferred from homology"/>
<dbReference type="InterPro" id="IPR037066">
    <property type="entry name" value="Plug_dom_sf"/>
</dbReference>
<dbReference type="Pfam" id="PF00593">
    <property type="entry name" value="TonB_dep_Rec_b-barrel"/>
    <property type="match status" value="1"/>
</dbReference>
<dbReference type="InterPro" id="IPR010104">
    <property type="entry name" value="TonB_rcpt_bac"/>
</dbReference>
<keyword evidence="10" id="KW-0732">Signal</keyword>
<dbReference type="NCBIfam" id="TIGR01782">
    <property type="entry name" value="TonB-Xanth-Caul"/>
    <property type="match status" value="1"/>
</dbReference>
<dbReference type="PANTHER" id="PTHR40980:SF4">
    <property type="entry name" value="TONB-DEPENDENT RECEPTOR-LIKE BETA-BARREL DOMAIN-CONTAINING PROTEIN"/>
    <property type="match status" value="1"/>
</dbReference>
<dbReference type="InterPro" id="IPR039426">
    <property type="entry name" value="TonB-dep_rcpt-like"/>
</dbReference>
<keyword evidence="3 8" id="KW-1134">Transmembrane beta strand</keyword>
<dbReference type="InterPro" id="IPR000531">
    <property type="entry name" value="Beta-barrel_TonB"/>
</dbReference>
<comment type="caution">
    <text evidence="13">The sequence shown here is derived from an EMBL/GenBank/DDBJ whole genome shotgun (WGS) entry which is preliminary data.</text>
</comment>
<dbReference type="PROSITE" id="PS52016">
    <property type="entry name" value="TONB_DEPENDENT_REC_3"/>
    <property type="match status" value="1"/>
</dbReference>
<evidence type="ECO:0000256" key="2">
    <source>
        <dbReference type="ARBA" id="ARBA00022448"/>
    </source>
</evidence>
<evidence type="ECO:0000259" key="12">
    <source>
        <dbReference type="Pfam" id="PF07715"/>
    </source>
</evidence>
<dbReference type="PANTHER" id="PTHR40980">
    <property type="entry name" value="PLUG DOMAIN-CONTAINING PROTEIN"/>
    <property type="match status" value="1"/>
</dbReference>
<sequence length="931" mass="100690">MKRAKVHRMAAPSVAVVALMAFSNPAWAQQSTAQTAENPPQGKPSTDTGELEEIIVTGARAALGSAQAIKRNADQIVDSVQAEDIGKLPDANTIEALQRITGVQIQRRYGEGATDFDHRTQPAVTVRGLTQTLNLMDGRAVFSAAGSRSFDLEGIPPELLAGIDVYKNPPASMIEGGVGGAINLRTRLPFDAPDQIVSATVKGNYYDRADKFGGSASALYSDREQTGVGEMGFLLNAVYGKSDYRQDAILVGQQAAVPAGVIANAPSNAKVPLGLQIYDDNGDRERIGVAGAYQWRINSDLMVTSQVQYTKYKFDRTGAYYYPIDNSSTPAPTPGAAFTFGSDGYATSGSISNQIFEAGRFDQALDTDSTNATFNVSWATTSHLTMKFDAQYMKSRYDADRNGLVLSLHQKTGETGFTGPNQSIIDFDLRGDTPVWNVRNPALLTNVSNYTVPFIADSLTRNDADQTALAYDVDYDNSGSFFNRLRAGARYTDSNITLRGTWNGVCLYRNAADPSCSAPDGTPLPPLSQYPQLFKSGPSANFFDGRTLPGGVLYPEFLPGSGLWNSLGSTYALLGAQRKLSFSPADITTLNEKTVAGYVTADYETELIGMPVDGNVGVRLAQTKLTSTGTQFNANGTTQQIATDKSYLSPLPSFNIRFRPTDEFQIRGAYSKAITRPNFDQLSTNLTLNAANQINPLTGRPSASQGNPNLDPIKSDNYDLTAEWYFSSTGSLTAGLFYKETNGFIFGDNVVRTYDGRAYDTATSANAGGGSIKGFEVAYQQFFDFLPGLFSGLGFQANYTYAYSAVDFTTHDASGNPITTLRPLEKLSRHSYNLVGLYEKGPVSARLAWNWRGPYFDTTTGSGANGTMQYQKAYSTLDASVSVDLSRHVAVTVDAVNLTNSMSVTYIDTPGQPLQYTLNDRRFGISVRATY</sequence>
<feature type="domain" description="TonB-dependent receptor-like beta-barrel" evidence="11">
    <location>
        <begin position="432"/>
        <end position="898"/>
    </location>
</feature>
<keyword evidence="2 8" id="KW-0813">Transport</keyword>
<accession>A0A560GR60</accession>
<keyword evidence="4 8" id="KW-0812">Transmembrane</keyword>
<feature type="signal peptide" evidence="10">
    <location>
        <begin position="1"/>
        <end position="28"/>
    </location>
</feature>
<protein>
    <submittedName>
        <fullName evidence="13">TonB-dependent receptor</fullName>
    </submittedName>
</protein>
<name>A0A560GR60_9PROT</name>
<keyword evidence="13" id="KW-0675">Receptor</keyword>
<dbReference type="InterPro" id="IPR036942">
    <property type="entry name" value="Beta-barrel_TonB_sf"/>
</dbReference>
<dbReference type="SUPFAM" id="SSF56935">
    <property type="entry name" value="Porins"/>
    <property type="match status" value="1"/>
</dbReference>
<evidence type="ECO:0000313" key="14">
    <source>
        <dbReference type="Proteomes" id="UP000315751"/>
    </source>
</evidence>
<evidence type="ECO:0000313" key="13">
    <source>
        <dbReference type="EMBL" id="TWB36513.1"/>
    </source>
</evidence>
<organism evidence="13 14">
    <name type="scientific">Nitrospirillum amazonense</name>
    <dbReference type="NCBI Taxonomy" id="28077"/>
    <lineage>
        <taxon>Bacteria</taxon>
        <taxon>Pseudomonadati</taxon>
        <taxon>Pseudomonadota</taxon>
        <taxon>Alphaproteobacteria</taxon>
        <taxon>Rhodospirillales</taxon>
        <taxon>Azospirillaceae</taxon>
        <taxon>Nitrospirillum</taxon>
    </lineage>
</organism>
<evidence type="ECO:0000256" key="6">
    <source>
        <dbReference type="ARBA" id="ARBA00023136"/>
    </source>
</evidence>
<evidence type="ECO:0000256" key="4">
    <source>
        <dbReference type="ARBA" id="ARBA00022692"/>
    </source>
</evidence>
<reference evidence="13 14" key="1">
    <citation type="submission" date="2019-06" db="EMBL/GenBank/DDBJ databases">
        <title>Genomic Encyclopedia of Type Strains, Phase IV (KMG-V): Genome sequencing to study the core and pangenomes of soil and plant-associated prokaryotes.</title>
        <authorList>
            <person name="Whitman W."/>
        </authorList>
    </citation>
    <scope>NUCLEOTIDE SEQUENCE [LARGE SCALE GENOMIC DNA]</scope>
    <source>
        <strain evidence="13 14">BR 11622</strain>
    </source>
</reference>
<dbReference type="Gene3D" id="2.40.170.20">
    <property type="entry name" value="TonB-dependent receptor, beta-barrel domain"/>
    <property type="match status" value="1"/>
</dbReference>
<dbReference type="Pfam" id="PF07715">
    <property type="entry name" value="Plug"/>
    <property type="match status" value="1"/>
</dbReference>
<evidence type="ECO:0000256" key="3">
    <source>
        <dbReference type="ARBA" id="ARBA00022452"/>
    </source>
</evidence>
<gene>
    <name evidence="13" type="ORF">FBZ90_11774</name>
</gene>
<dbReference type="AlphaFoldDB" id="A0A560GR60"/>
<evidence type="ECO:0000256" key="7">
    <source>
        <dbReference type="ARBA" id="ARBA00023237"/>
    </source>
</evidence>
<dbReference type="InterPro" id="IPR012910">
    <property type="entry name" value="Plug_dom"/>
</dbReference>